<keyword evidence="3 7" id="KW-0812">Transmembrane</keyword>
<dbReference type="PANTHER" id="PTHR16172:SF41">
    <property type="entry name" value="MAJOR FACILITATOR SUPERFAMILY DOMAIN-CONTAINING PROTEIN 6-LIKE"/>
    <property type="match status" value="1"/>
</dbReference>
<accession>A0A6J4V8Y5</accession>
<dbReference type="EMBL" id="CADCWJ010000525">
    <property type="protein sequence ID" value="CAA9570578.1"/>
    <property type="molecule type" value="Genomic_DNA"/>
</dbReference>
<dbReference type="GO" id="GO:0016020">
    <property type="term" value="C:membrane"/>
    <property type="evidence" value="ECO:0007669"/>
    <property type="project" value="UniProtKB-SubCell"/>
</dbReference>
<feature type="transmembrane region" description="Helical" evidence="7">
    <location>
        <begin position="160"/>
        <end position="178"/>
    </location>
</feature>
<feature type="transmembrane region" description="Helical" evidence="7">
    <location>
        <begin position="122"/>
        <end position="140"/>
    </location>
</feature>
<feature type="transmembrane region" description="Helical" evidence="7">
    <location>
        <begin position="386"/>
        <end position="405"/>
    </location>
</feature>
<evidence type="ECO:0000313" key="9">
    <source>
        <dbReference type="EMBL" id="CAA9570578.1"/>
    </source>
</evidence>
<protein>
    <recommendedName>
        <fullName evidence="8">Major facilitator superfamily (MFS) profile domain-containing protein</fullName>
    </recommendedName>
</protein>
<dbReference type="InterPro" id="IPR024989">
    <property type="entry name" value="MFS_assoc_dom"/>
</dbReference>
<sequence>MKTEAAINGAPREQGEHDAARREMAHGWRHSGERIRAGYFWYYAAIGTFMPFAALYYRELGFGGLQVGALTALPAVGMALSGPVWGAVADARAIHRRILRVALTLGVIAALATSQASGFPAVFSLVALLALASVPIAPLLDSYGMTLGDRFGLSYGRLRVWGSLGYMALTLALGRLMGDGVSSLLLVAHAACLGLALVSVFGLPRLAERRPRALFGGLREIRRNTPLLVLLGIAYLMSSGAAVMYVFLGIHIEDLDGTTSLVGPAFAISAASELPIVAFGGWFLSRIGAPRLIALALLVYAVRFAAFSVVPAGIWILPVQALHGLSYGAFLMASVTLAHRLAGRDQAATAQGLLTAMSFGFGSITGSLVGGALLEPIGTVGLFRGAAVLMLLTLAVLAAGIRLVGLDQPRPAAPA</sequence>
<feature type="transmembrane region" description="Helical" evidence="7">
    <location>
        <begin position="353"/>
        <end position="374"/>
    </location>
</feature>
<feature type="transmembrane region" description="Helical" evidence="7">
    <location>
        <begin position="322"/>
        <end position="341"/>
    </location>
</feature>
<evidence type="ECO:0000256" key="4">
    <source>
        <dbReference type="ARBA" id="ARBA00022989"/>
    </source>
</evidence>
<feature type="transmembrane region" description="Helical" evidence="7">
    <location>
        <begin position="63"/>
        <end position="86"/>
    </location>
</feature>
<comment type="similarity">
    <text evidence="2">Belongs to the major facilitator superfamily. MFSD6 family.</text>
</comment>
<keyword evidence="4 7" id="KW-1133">Transmembrane helix</keyword>
<evidence type="ECO:0000256" key="2">
    <source>
        <dbReference type="ARBA" id="ARBA00005241"/>
    </source>
</evidence>
<gene>
    <name evidence="9" type="ORF">AVDCRST_MAG87-2366</name>
</gene>
<evidence type="ECO:0000256" key="1">
    <source>
        <dbReference type="ARBA" id="ARBA00004141"/>
    </source>
</evidence>
<feature type="domain" description="Major facilitator superfamily (MFS) profile" evidence="8">
    <location>
        <begin position="226"/>
        <end position="415"/>
    </location>
</feature>
<feature type="transmembrane region" description="Helical" evidence="7">
    <location>
        <begin position="184"/>
        <end position="206"/>
    </location>
</feature>
<reference evidence="9" key="1">
    <citation type="submission" date="2020-02" db="EMBL/GenBank/DDBJ databases">
        <authorList>
            <person name="Meier V. D."/>
        </authorList>
    </citation>
    <scope>NUCLEOTIDE SEQUENCE</scope>
    <source>
        <strain evidence="9">AVDCRST_MAG87</strain>
    </source>
</reference>
<dbReference type="InterPro" id="IPR051717">
    <property type="entry name" value="MFS_MFSD6"/>
</dbReference>
<evidence type="ECO:0000256" key="7">
    <source>
        <dbReference type="SAM" id="Phobius"/>
    </source>
</evidence>
<dbReference type="InterPro" id="IPR036259">
    <property type="entry name" value="MFS_trans_sf"/>
</dbReference>
<feature type="transmembrane region" description="Helical" evidence="7">
    <location>
        <begin position="227"/>
        <end position="252"/>
    </location>
</feature>
<keyword evidence="5 7" id="KW-0472">Membrane</keyword>
<dbReference type="AlphaFoldDB" id="A0A6J4V8Y5"/>
<dbReference type="PROSITE" id="PS50850">
    <property type="entry name" value="MFS"/>
    <property type="match status" value="1"/>
</dbReference>
<feature type="transmembrane region" description="Helical" evidence="7">
    <location>
        <begin position="264"/>
        <end position="285"/>
    </location>
</feature>
<evidence type="ECO:0000256" key="6">
    <source>
        <dbReference type="SAM" id="MobiDB-lite"/>
    </source>
</evidence>
<dbReference type="Gene3D" id="1.20.1250.20">
    <property type="entry name" value="MFS general substrate transporter like domains"/>
    <property type="match status" value="2"/>
</dbReference>
<name>A0A6J4V8Y5_9BACT</name>
<organism evidence="9">
    <name type="scientific">uncultured Thermomicrobiales bacterium</name>
    <dbReference type="NCBI Taxonomy" id="1645740"/>
    <lineage>
        <taxon>Bacteria</taxon>
        <taxon>Pseudomonadati</taxon>
        <taxon>Thermomicrobiota</taxon>
        <taxon>Thermomicrobia</taxon>
        <taxon>Thermomicrobiales</taxon>
        <taxon>environmental samples</taxon>
    </lineage>
</organism>
<comment type="subcellular location">
    <subcellularLocation>
        <location evidence="1">Membrane</location>
        <topology evidence="1">Multi-pass membrane protein</topology>
    </subcellularLocation>
</comment>
<evidence type="ECO:0000259" key="8">
    <source>
        <dbReference type="PROSITE" id="PS50850"/>
    </source>
</evidence>
<dbReference type="PIRSF" id="PIRSF004925">
    <property type="entry name" value="HcaT"/>
    <property type="match status" value="1"/>
</dbReference>
<dbReference type="InterPro" id="IPR026032">
    <property type="entry name" value="HcaT-like"/>
</dbReference>
<feature type="transmembrane region" description="Helical" evidence="7">
    <location>
        <begin position="39"/>
        <end position="57"/>
    </location>
</feature>
<feature type="compositionally biased region" description="Basic and acidic residues" evidence="6">
    <location>
        <begin position="13"/>
        <end position="23"/>
    </location>
</feature>
<dbReference type="Pfam" id="PF12832">
    <property type="entry name" value="MFS_1_like"/>
    <property type="match status" value="1"/>
</dbReference>
<evidence type="ECO:0000256" key="5">
    <source>
        <dbReference type="ARBA" id="ARBA00023136"/>
    </source>
</evidence>
<dbReference type="SUPFAM" id="SSF103473">
    <property type="entry name" value="MFS general substrate transporter"/>
    <property type="match status" value="1"/>
</dbReference>
<evidence type="ECO:0000256" key="3">
    <source>
        <dbReference type="ARBA" id="ARBA00022692"/>
    </source>
</evidence>
<feature type="transmembrane region" description="Helical" evidence="7">
    <location>
        <begin position="292"/>
        <end position="316"/>
    </location>
</feature>
<dbReference type="InterPro" id="IPR020846">
    <property type="entry name" value="MFS_dom"/>
</dbReference>
<dbReference type="PANTHER" id="PTHR16172">
    <property type="entry name" value="MAJOR FACILITATOR SUPERFAMILY DOMAIN-CONTAINING PROTEIN 6-LIKE"/>
    <property type="match status" value="1"/>
</dbReference>
<dbReference type="GO" id="GO:0022857">
    <property type="term" value="F:transmembrane transporter activity"/>
    <property type="evidence" value="ECO:0007669"/>
    <property type="project" value="InterPro"/>
</dbReference>
<feature type="region of interest" description="Disordered" evidence="6">
    <location>
        <begin position="1"/>
        <end position="23"/>
    </location>
</feature>
<proteinExistence type="inferred from homology"/>
<feature type="transmembrane region" description="Helical" evidence="7">
    <location>
        <begin position="98"/>
        <end position="116"/>
    </location>
</feature>